<evidence type="ECO:0000313" key="1">
    <source>
        <dbReference type="EMBL" id="CAH2216869.1"/>
    </source>
</evidence>
<feature type="non-terminal residue" evidence="1">
    <location>
        <position position="1"/>
    </location>
</feature>
<name>A0A8S4QUZ3_9NEOP</name>
<organism evidence="1 2">
    <name type="scientific">Pararge aegeria aegeria</name>
    <dbReference type="NCBI Taxonomy" id="348720"/>
    <lineage>
        <taxon>Eukaryota</taxon>
        <taxon>Metazoa</taxon>
        <taxon>Ecdysozoa</taxon>
        <taxon>Arthropoda</taxon>
        <taxon>Hexapoda</taxon>
        <taxon>Insecta</taxon>
        <taxon>Pterygota</taxon>
        <taxon>Neoptera</taxon>
        <taxon>Endopterygota</taxon>
        <taxon>Lepidoptera</taxon>
        <taxon>Glossata</taxon>
        <taxon>Ditrysia</taxon>
        <taxon>Papilionoidea</taxon>
        <taxon>Nymphalidae</taxon>
        <taxon>Satyrinae</taxon>
        <taxon>Satyrini</taxon>
        <taxon>Parargina</taxon>
        <taxon>Pararge</taxon>
    </lineage>
</organism>
<dbReference type="EMBL" id="CAKXAJ010017210">
    <property type="protein sequence ID" value="CAH2216869.1"/>
    <property type="molecule type" value="Genomic_DNA"/>
</dbReference>
<protein>
    <submittedName>
        <fullName evidence="1">Jg499 protein</fullName>
    </submittedName>
</protein>
<gene>
    <name evidence="1" type="primary">jg499</name>
    <name evidence="1" type="ORF">PAEG_LOCUS4819</name>
</gene>
<proteinExistence type="predicted"/>
<reference evidence="1" key="1">
    <citation type="submission" date="2022-03" db="EMBL/GenBank/DDBJ databases">
        <authorList>
            <person name="Lindestad O."/>
        </authorList>
    </citation>
    <scope>NUCLEOTIDE SEQUENCE</scope>
</reference>
<keyword evidence="2" id="KW-1185">Reference proteome</keyword>
<evidence type="ECO:0000313" key="2">
    <source>
        <dbReference type="Proteomes" id="UP000838756"/>
    </source>
</evidence>
<sequence length="82" mass="9100">PYSHDRGQQCARRLFGGRPLQWARNPDLACPASPSLNGPMRGGVRMLCARAASARYPPHSLVLPRYTPQSRVMPCVGFERAH</sequence>
<dbReference type="AlphaFoldDB" id="A0A8S4QUZ3"/>
<comment type="caution">
    <text evidence="1">The sequence shown here is derived from an EMBL/GenBank/DDBJ whole genome shotgun (WGS) entry which is preliminary data.</text>
</comment>
<dbReference type="OrthoDB" id="7360851at2759"/>
<accession>A0A8S4QUZ3</accession>
<dbReference type="Proteomes" id="UP000838756">
    <property type="component" value="Unassembled WGS sequence"/>
</dbReference>